<proteinExistence type="predicted"/>
<keyword evidence="2" id="KW-1185">Reference proteome</keyword>
<dbReference type="Proteomes" id="UP000266841">
    <property type="component" value="Unassembled WGS sequence"/>
</dbReference>
<comment type="caution">
    <text evidence="1">The sequence shown here is derived from an EMBL/GenBank/DDBJ whole genome shotgun (WGS) entry which is preliminary data.</text>
</comment>
<dbReference type="EMBL" id="AGNL01026154">
    <property type="protein sequence ID" value="EJK58110.1"/>
    <property type="molecule type" value="Genomic_DNA"/>
</dbReference>
<evidence type="ECO:0000313" key="1">
    <source>
        <dbReference type="EMBL" id="EJK58110.1"/>
    </source>
</evidence>
<feature type="non-terminal residue" evidence="1">
    <location>
        <position position="94"/>
    </location>
</feature>
<protein>
    <submittedName>
        <fullName evidence="1">Uncharacterized protein</fullName>
    </submittedName>
</protein>
<organism evidence="1 2">
    <name type="scientific">Thalassiosira oceanica</name>
    <name type="common">Marine diatom</name>
    <dbReference type="NCBI Taxonomy" id="159749"/>
    <lineage>
        <taxon>Eukaryota</taxon>
        <taxon>Sar</taxon>
        <taxon>Stramenopiles</taxon>
        <taxon>Ochrophyta</taxon>
        <taxon>Bacillariophyta</taxon>
        <taxon>Coscinodiscophyceae</taxon>
        <taxon>Thalassiosirophycidae</taxon>
        <taxon>Thalassiosirales</taxon>
        <taxon>Thalassiosiraceae</taxon>
        <taxon>Thalassiosira</taxon>
    </lineage>
</organism>
<name>K0RYL4_THAOC</name>
<accession>K0RYL4</accession>
<gene>
    <name evidence="1" type="ORF">THAOC_21788</name>
</gene>
<sequence length="94" mass="11180">MRLGRQLMKDRSDPDYERHARKVKQFEDEYGEDWDGTMIEYDSDLVDLPWYVIEAVLKCDFQTVLQWLKKGKIKERANAKSEDSGTQGFYILQL</sequence>
<reference evidence="1 2" key="1">
    <citation type="journal article" date="2012" name="Genome Biol.">
        <title>Genome and low-iron response of an oceanic diatom adapted to chronic iron limitation.</title>
        <authorList>
            <person name="Lommer M."/>
            <person name="Specht M."/>
            <person name="Roy A.S."/>
            <person name="Kraemer L."/>
            <person name="Andreson R."/>
            <person name="Gutowska M.A."/>
            <person name="Wolf J."/>
            <person name="Bergner S.V."/>
            <person name="Schilhabel M.B."/>
            <person name="Klostermeier U.C."/>
            <person name="Beiko R.G."/>
            <person name="Rosenstiel P."/>
            <person name="Hippler M."/>
            <person name="Laroche J."/>
        </authorList>
    </citation>
    <scope>NUCLEOTIDE SEQUENCE [LARGE SCALE GENOMIC DNA]</scope>
    <source>
        <strain evidence="1 2">CCMP1005</strain>
    </source>
</reference>
<dbReference type="AlphaFoldDB" id="K0RYL4"/>
<evidence type="ECO:0000313" key="2">
    <source>
        <dbReference type="Proteomes" id="UP000266841"/>
    </source>
</evidence>